<feature type="transmembrane region" description="Helical" evidence="7">
    <location>
        <begin position="1102"/>
        <end position="1123"/>
    </location>
</feature>
<evidence type="ECO:0000256" key="6">
    <source>
        <dbReference type="ARBA" id="ARBA00023136"/>
    </source>
</evidence>
<dbReference type="InterPro" id="IPR005828">
    <property type="entry name" value="MFS_sugar_transport-like"/>
</dbReference>
<keyword evidence="6 7" id="KW-0472">Membrane</keyword>
<feature type="transmembrane region" description="Helical" evidence="7">
    <location>
        <begin position="1135"/>
        <end position="1157"/>
    </location>
</feature>
<keyword evidence="3" id="KW-0813">Transport</keyword>
<evidence type="ECO:0000256" key="5">
    <source>
        <dbReference type="ARBA" id="ARBA00022989"/>
    </source>
</evidence>
<comment type="subcellular location">
    <subcellularLocation>
        <location evidence="1">Membrane</location>
        <topology evidence="1">Multi-pass membrane protein</topology>
    </subcellularLocation>
</comment>
<gene>
    <name evidence="9" type="ORF">MAM1_0032d02450</name>
</gene>
<dbReference type="Pfam" id="PF10300">
    <property type="entry name" value="Iml2-TPR_39"/>
    <property type="match status" value="1"/>
</dbReference>
<organism evidence="9">
    <name type="scientific">Mucor ambiguus</name>
    <dbReference type="NCBI Taxonomy" id="91626"/>
    <lineage>
        <taxon>Eukaryota</taxon>
        <taxon>Fungi</taxon>
        <taxon>Fungi incertae sedis</taxon>
        <taxon>Mucoromycota</taxon>
        <taxon>Mucoromycotina</taxon>
        <taxon>Mucoromycetes</taxon>
        <taxon>Mucorales</taxon>
        <taxon>Mucorineae</taxon>
        <taxon>Mucoraceae</taxon>
        <taxon>Mucor</taxon>
    </lineage>
</organism>
<dbReference type="InterPro" id="IPR011990">
    <property type="entry name" value="TPR-like_helical_dom_sf"/>
</dbReference>
<evidence type="ECO:0000256" key="4">
    <source>
        <dbReference type="ARBA" id="ARBA00022692"/>
    </source>
</evidence>
<keyword evidence="5 7" id="KW-1133">Transmembrane helix</keyword>
<evidence type="ECO:0000259" key="8">
    <source>
        <dbReference type="PROSITE" id="PS50850"/>
    </source>
</evidence>
<evidence type="ECO:0000256" key="7">
    <source>
        <dbReference type="SAM" id="Phobius"/>
    </source>
</evidence>
<reference evidence="9" key="1">
    <citation type="submission" date="2014-09" db="EMBL/GenBank/DDBJ databases">
        <title>Draft genome sequence of an oleaginous Mucoromycotina fungus Mucor ambiguus NBRC6742.</title>
        <authorList>
            <person name="Takeda I."/>
            <person name="Yamane N."/>
            <person name="Morita T."/>
            <person name="Tamano K."/>
            <person name="Machida M."/>
            <person name="Baker S."/>
            <person name="Koike H."/>
        </authorList>
    </citation>
    <scope>NUCLEOTIDE SEQUENCE</scope>
    <source>
        <strain evidence="9">NBRC 6742</strain>
    </source>
</reference>
<dbReference type="SUPFAM" id="SSF48452">
    <property type="entry name" value="TPR-like"/>
    <property type="match status" value="1"/>
</dbReference>
<protein>
    <submittedName>
        <fullName evidence="9">General substrate transporter</fullName>
    </submittedName>
</protein>
<dbReference type="PRINTS" id="PR00171">
    <property type="entry name" value="SUGRTRNSPORT"/>
</dbReference>
<evidence type="ECO:0000256" key="1">
    <source>
        <dbReference type="ARBA" id="ARBA00004141"/>
    </source>
</evidence>
<accession>A0A0C9LSN5</accession>
<dbReference type="InterPro" id="IPR005829">
    <property type="entry name" value="Sugar_transporter_CS"/>
</dbReference>
<feature type="transmembrane region" description="Helical" evidence="7">
    <location>
        <begin position="981"/>
        <end position="1001"/>
    </location>
</feature>
<dbReference type="InterPro" id="IPR019412">
    <property type="entry name" value="IML2/TPR_39"/>
</dbReference>
<feature type="transmembrane region" description="Helical" evidence="7">
    <location>
        <begin position="948"/>
        <end position="969"/>
    </location>
</feature>
<feature type="transmembrane region" description="Helical" evidence="7">
    <location>
        <begin position="1169"/>
        <end position="1190"/>
    </location>
</feature>
<dbReference type="GO" id="GO:0016020">
    <property type="term" value="C:membrane"/>
    <property type="evidence" value="ECO:0007669"/>
    <property type="project" value="UniProtKB-SubCell"/>
</dbReference>
<dbReference type="SUPFAM" id="SSF103473">
    <property type="entry name" value="MFS general substrate transporter"/>
    <property type="match status" value="1"/>
</dbReference>
<keyword evidence="10" id="KW-1185">Reference proteome</keyword>
<dbReference type="Gene3D" id="1.20.1250.20">
    <property type="entry name" value="MFS general substrate transporter like domains"/>
    <property type="match status" value="1"/>
</dbReference>
<dbReference type="InterPro" id="IPR003663">
    <property type="entry name" value="Sugar/inositol_transpt"/>
</dbReference>
<proteinExistence type="inferred from homology"/>
<dbReference type="PANTHER" id="PTHR48022">
    <property type="entry name" value="PLASTIDIC GLUCOSE TRANSPORTER 4"/>
    <property type="match status" value="1"/>
</dbReference>
<comment type="similarity">
    <text evidence="2">Belongs to the major facilitator superfamily. Sugar transporter (TC 2.A.1.1) family.</text>
</comment>
<dbReference type="NCBIfam" id="TIGR00879">
    <property type="entry name" value="SP"/>
    <property type="match status" value="1"/>
</dbReference>
<dbReference type="GO" id="GO:0005351">
    <property type="term" value="F:carbohydrate:proton symporter activity"/>
    <property type="evidence" value="ECO:0007669"/>
    <property type="project" value="TreeGrafter"/>
</dbReference>
<dbReference type="Proteomes" id="UP000053815">
    <property type="component" value="Unassembled WGS sequence"/>
</dbReference>
<dbReference type="PROSITE" id="PS50850">
    <property type="entry name" value="MFS"/>
    <property type="match status" value="1"/>
</dbReference>
<feature type="domain" description="Major facilitator superfamily (MFS) profile" evidence="8">
    <location>
        <begin position="852"/>
        <end position="1299"/>
    </location>
</feature>
<evidence type="ECO:0000313" key="9">
    <source>
        <dbReference type="EMBL" id="GAN03000.1"/>
    </source>
</evidence>
<dbReference type="InterPro" id="IPR036259">
    <property type="entry name" value="MFS_trans_sf"/>
</dbReference>
<dbReference type="EMBL" id="DF836321">
    <property type="protein sequence ID" value="GAN03000.1"/>
    <property type="molecule type" value="Genomic_DNA"/>
</dbReference>
<evidence type="ECO:0000256" key="3">
    <source>
        <dbReference type="ARBA" id="ARBA00022448"/>
    </source>
</evidence>
<dbReference type="PROSITE" id="PS00217">
    <property type="entry name" value="SUGAR_TRANSPORT_2"/>
    <property type="match status" value="1"/>
</dbReference>
<feature type="transmembrane region" description="Helical" evidence="7">
    <location>
        <begin position="894"/>
        <end position="915"/>
    </location>
</feature>
<dbReference type="OrthoDB" id="43460at2759"/>
<dbReference type="Pfam" id="PF00083">
    <property type="entry name" value="Sugar_tr"/>
    <property type="match status" value="1"/>
</dbReference>
<evidence type="ECO:0000256" key="2">
    <source>
        <dbReference type="ARBA" id="ARBA00010992"/>
    </source>
</evidence>
<sequence length="1313" mass="147343">MMNQLLPKESSEQCTTERPVLLDCRQPNQVLFDMESIDSFKESVELQAYSDTTTVAQLSVETEDDMDTVSSVSYRAIPTSLSLERQSGTDYGDEDIEDIDMDYDRELPRETQVHLPAMELVIQNLGILQERQKTQASAHLNPVKERCINSIDTQSIDYSLEPPIDTQLYNSSLNNLDKNIKDIPVNRLGPREQEEADEPVRKGIKYLFDNKFLKAKSLFQKKYNSDPLYALGLAAMTFIKAMMTYNEDDIQLAMDTLTLSYNIAKIQIDNAAVKNPHKSTWSSYLSTMVSSNQTGLPTCPPVVTMKADDTNYSNDGPQFLPNGVLRANVVKAESCLLMGMLQMTQESVVGFVKCGLNLRRGMSTHKKTKREPLITVITPKPMDVTLLDTVSAIQFGIGTVHLLLSSLPPKILKVFSTLGFKSDKQLGFALLKLCLEGKGIRAPLASLVLLTYFSILSSFVPQLYAKELMGPAVECLTNAQASHPSSCFFLFYAARISRIARNLPLSTQSFTFAVDSSRGEWAHQAMSQMGSYEIGFNFALQLDWVSAEVCFEKLSKDKYYWSPAFCKYFIGACRGMLGKRTESILAFAEVPQIVKDQQRRSYIDVYVQQKVEFFQKSGYQDMDFCLSGLELLLVWNAFDQMQKNALEACLLIVQSTLELIYERERLEYNIRLQELVPSASPPDYYDQRAILLLIKAAVLNALKRYSESIAHLNWIMDHKHQLKSETWIIPFTYWESGVTSWGMKNYEKSRKVWEKALSCTKYAFEYRMAVRLSLALSKCDEIGITVSKSKKQKGISTNGQTKGNISVVYENPFQGVTLYIDSMPTAINLVTEATPLLSQDEIIPFRRSVYTYSLVAAVGGFVCGFDTGSISSIISLPMFQSRFFINGSLAYYESILLTSYLITSMCGAFFSGYFCDGIGRKYSMLLATCFLASGISCELLGFNAHTLLLGRLIGGIGTGLMTNAIPLYQSEIAPPDIRGRLISIFVLLGSFGQMVGYFVTFQSSYYTSHWCWRMPWLVQLITCLLFAIAVCFLPYSPRWLIDKGRDTEGLDVLSKLHYLPQQHKVVQKDYLEIKTLIEAEKFNGQDRTYGELFQGSNFKRTMYAFFISVATCFTGNVVISYYAPQIFKNAGFSNVSTSLALTGGIGLLSLVFTALSLQWWIDLWGRKALFLTGSTISAVCMFTVGCVFHFYATVAQDDAVIVANPYARCIIILCIYILSASFAGSWGVANYVYTAEIFSMRCRAKGLSLTYAISWAASIVITYCTPFFMACTISGVYLFFGACSVLTFLGVMLIPETKGKTLEEIDFIFDNPK</sequence>
<dbReference type="STRING" id="91626.A0A0C9LSN5"/>
<name>A0A0C9LSN5_9FUNG</name>
<evidence type="ECO:0000313" key="10">
    <source>
        <dbReference type="Proteomes" id="UP000053815"/>
    </source>
</evidence>
<dbReference type="InterPro" id="IPR050360">
    <property type="entry name" value="MFS_Sugar_Transporters"/>
</dbReference>
<feature type="transmembrane region" description="Helical" evidence="7">
    <location>
        <begin position="1275"/>
        <end position="1294"/>
    </location>
</feature>
<feature type="transmembrane region" description="Helical" evidence="7">
    <location>
        <begin position="922"/>
        <end position="942"/>
    </location>
</feature>
<feature type="transmembrane region" description="Helical" evidence="7">
    <location>
        <begin position="1016"/>
        <end position="1035"/>
    </location>
</feature>
<feature type="transmembrane region" description="Helical" evidence="7">
    <location>
        <begin position="1210"/>
        <end position="1234"/>
    </location>
</feature>
<dbReference type="InterPro" id="IPR020846">
    <property type="entry name" value="MFS_dom"/>
</dbReference>
<dbReference type="FunFam" id="1.20.1250.20:FF:000134">
    <property type="entry name" value="MFS sugar transporter protein"/>
    <property type="match status" value="1"/>
</dbReference>
<keyword evidence="4 7" id="KW-0812">Transmembrane</keyword>
<feature type="transmembrane region" description="Helical" evidence="7">
    <location>
        <begin position="1246"/>
        <end position="1269"/>
    </location>
</feature>
<dbReference type="PANTHER" id="PTHR48022:SF2">
    <property type="entry name" value="PLASTIDIC GLUCOSE TRANSPORTER 4"/>
    <property type="match status" value="1"/>
</dbReference>